<dbReference type="InterPro" id="IPR058742">
    <property type="entry name" value="DUF7989"/>
</dbReference>
<feature type="region of interest" description="Disordered" evidence="1">
    <location>
        <begin position="1"/>
        <end position="104"/>
    </location>
</feature>
<dbReference type="Proteomes" id="UP000183894">
    <property type="component" value="Unassembled WGS sequence"/>
</dbReference>
<proteinExistence type="predicted"/>
<feature type="compositionally biased region" description="Basic and acidic residues" evidence="1">
    <location>
        <begin position="95"/>
        <end position="104"/>
    </location>
</feature>
<gene>
    <name evidence="2" type="ORF">SAMN04488691_1011206</name>
</gene>
<organism evidence="2 3">
    <name type="scientific">Haloferax larsenii</name>
    <dbReference type="NCBI Taxonomy" id="302484"/>
    <lineage>
        <taxon>Archaea</taxon>
        <taxon>Methanobacteriati</taxon>
        <taxon>Methanobacteriota</taxon>
        <taxon>Stenosarchaea group</taxon>
        <taxon>Halobacteria</taxon>
        <taxon>Halobacteriales</taxon>
        <taxon>Haloferacaceae</taxon>
        <taxon>Haloferax</taxon>
    </lineage>
</organism>
<evidence type="ECO:0000313" key="2">
    <source>
        <dbReference type="EMBL" id="SEK74244.1"/>
    </source>
</evidence>
<dbReference type="RefSeq" id="WP_074792590.1">
    <property type="nucleotide sequence ID" value="NZ_FOAD01000001.1"/>
</dbReference>
<evidence type="ECO:0000313" key="3">
    <source>
        <dbReference type="Proteomes" id="UP000183894"/>
    </source>
</evidence>
<feature type="compositionally biased region" description="Basic and acidic residues" evidence="1">
    <location>
        <begin position="1"/>
        <end position="18"/>
    </location>
</feature>
<dbReference type="EMBL" id="FOAD01000001">
    <property type="protein sequence ID" value="SEK74244.1"/>
    <property type="molecule type" value="Genomic_DNA"/>
</dbReference>
<sequence length="104" mass="11374">MTRNETRTDTPTRMRDVSHTNPYTGETFTTVYERGPAVTDGGAVDSTDSSPAMTGGSDTMDDVDHTPPHGDDANRVWNRGRTEMTHHRHPGADGNRSETGDVDE</sequence>
<reference evidence="2 3" key="1">
    <citation type="submission" date="2016-10" db="EMBL/GenBank/DDBJ databases">
        <authorList>
            <person name="de Groot N.N."/>
        </authorList>
    </citation>
    <scope>NUCLEOTIDE SEQUENCE [LARGE SCALE GENOMIC DNA]</scope>
    <source>
        <strain evidence="2 3">CDM_5</strain>
    </source>
</reference>
<dbReference type="AlphaFoldDB" id="A0A1H7JIJ3"/>
<evidence type="ECO:0000256" key="1">
    <source>
        <dbReference type="SAM" id="MobiDB-lite"/>
    </source>
</evidence>
<dbReference type="Pfam" id="PF25951">
    <property type="entry name" value="DUF7989"/>
    <property type="match status" value="1"/>
</dbReference>
<dbReference type="OrthoDB" id="306312at2157"/>
<accession>A0A1H7JIJ3</accession>
<feature type="compositionally biased region" description="Basic and acidic residues" evidence="1">
    <location>
        <begin position="62"/>
        <end position="85"/>
    </location>
</feature>
<feature type="compositionally biased region" description="Polar residues" evidence="1">
    <location>
        <begin position="19"/>
        <end position="30"/>
    </location>
</feature>
<name>A0A1H7JIJ3_HALLR</name>
<protein>
    <submittedName>
        <fullName evidence="2">Uncharacterized protein</fullName>
    </submittedName>
</protein>